<feature type="transmembrane region" description="Helical" evidence="1">
    <location>
        <begin position="118"/>
        <end position="138"/>
    </location>
</feature>
<keyword evidence="1" id="KW-0812">Transmembrane</keyword>
<dbReference type="Pfam" id="PF04654">
    <property type="entry name" value="DUF599"/>
    <property type="match status" value="1"/>
</dbReference>
<dbReference type="PANTHER" id="PTHR31881:SF6">
    <property type="entry name" value="OS09G0494600 PROTEIN"/>
    <property type="match status" value="1"/>
</dbReference>
<feature type="transmembrane region" description="Helical" evidence="1">
    <location>
        <begin position="12"/>
        <end position="32"/>
    </location>
</feature>
<dbReference type="Proteomes" id="UP000295673">
    <property type="component" value="Unassembled WGS sequence"/>
</dbReference>
<evidence type="ECO:0000313" key="2">
    <source>
        <dbReference type="EMBL" id="TCL01336.1"/>
    </source>
</evidence>
<keyword evidence="3" id="KW-1185">Reference proteome</keyword>
<sequence length="232" mass="25549">MLWTNISTLFTTFDIVALAILVTGWLLVGFVIENPPKNRPSVSQMMGFYRREWMLHLVDRNTRVFDAQIVSNLRQSTAFFASTSMIAIGGLLALMGNAEKISGIARDLTQVSESQVEIELKLAVILIFLANAFLKFVWSHRLFGYCAILMASVPNDGDHPAAVARAEKAGTVNVTASRSFNRGLRSVYFAMAGLAWLFGALALIGATVVTVFVLARREFASQSRAALMQEPR</sequence>
<comment type="caution">
    <text evidence="2">The sequence shown here is derived from an EMBL/GenBank/DDBJ whole genome shotgun (WGS) entry which is preliminary data.</text>
</comment>
<dbReference type="OrthoDB" id="9806874at2"/>
<evidence type="ECO:0000313" key="3">
    <source>
        <dbReference type="Proteomes" id="UP000295673"/>
    </source>
</evidence>
<reference evidence="2 3" key="1">
    <citation type="submission" date="2019-03" db="EMBL/GenBank/DDBJ databases">
        <title>Genomic Encyclopedia of Archaeal and Bacterial Type Strains, Phase II (KMG-II): from individual species to whole genera.</title>
        <authorList>
            <person name="Goeker M."/>
        </authorList>
    </citation>
    <scope>NUCLEOTIDE SEQUENCE [LARGE SCALE GENOMIC DNA]</scope>
    <source>
        <strain evidence="2 3">DSM 26433</strain>
    </source>
</reference>
<keyword evidence="1" id="KW-1133">Transmembrane helix</keyword>
<dbReference type="EMBL" id="SMGR01000002">
    <property type="protein sequence ID" value="TCL01336.1"/>
    <property type="molecule type" value="Genomic_DNA"/>
</dbReference>
<evidence type="ECO:0000256" key="1">
    <source>
        <dbReference type="SAM" id="Phobius"/>
    </source>
</evidence>
<proteinExistence type="predicted"/>
<protein>
    <submittedName>
        <fullName evidence="2">Putative membrane protein</fullName>
    </submittedName>
</protein>
<dbReference type="AlphaFoldDB" id="A0A4R1N3X3"/>
<dbReference type="PANTHER" id="PTHR31881">
    <property type="match status" value="1"/>
</dbReference>
<name>A0A4R1N3X3_9RHOB</name>
<gene>
    <name evidence="2" type="ORF">BXY66_2649</name>
</gene>
<organism evidence="2 3">
    <name type="scientific">Shimia isoporae</name>
    <dbReference type="NCBI Taxonomy" id="647720"/>
    <lineage>
        <taxon>Bacteria</taxon>
        <taxon>Pseudomonadati</taxon>
        <taxon>Pseudomonadota</taxon>
        <taxon>Alphaproteobacteria</taxon>
        <taxon>Rhodobacterales</taxon>
        <taxon>Roseobacteraceae</taxon>
    </lineage>
</organism>
<dbReference type="RefSeq" id="WP_132860663.1">
    <property type="nucleotide sequence ID" value="NZ_SMGR01000002.1"/>
</dbReference>
<dbReference type="InterPro" id="IPR006747">
    <property type="entry name" value="DUF599"/>
</dbReference>
<feature type="transmembrane region" description="Helical" evidence="1">
    <location>
        <begin position="187"/>
        <end position="215"/>
    </location>
</feature>
<keyword evidence="1" id="KW-0472">Membrane</keyword>
<accession>A0A4R1N3X3</accession>